<evidence type="ECO:0000256" key="1">
    <source>
        <dbReference type="SAM" id="Phobius"/>
    </source>
</evidence>
<feature type="transmembrane region" description="Helical" evidence="1">
    <location>
        <begin position="69"/>
        <end position="89"/>
    </location>
</feature>
<keyword evidence="3" id="KW-1185">Reference proteome</keyword>
<dbReference type="EMBL" id="JAYKXN010000006">
    <property type="protein sequence ID" value="KAK7280135.1"/>
    <property type="molecule type" value="Genomic_DNA"/>
</dbReference>
<evidence type="ECO:0000313" key="2">
    <source>
        <dbReference type="EMBL" id="KAK7280135.1"/>
    </source>
</evidence>
<keyword evidence="1" id="KW-0812">Transmembrane</keyword>
<keyword evidence="1" id="KW-0472">Membrane</keyword>
<accession>A0AAN9IJT9</accession>
<keyword evidence="1" id="KW-1133">Transmembrane helix</keyword>
<comment type="caution">
    <text evidence="2">The sequence shown here is derived from an EMBL/GenBank/DDBJ whole genome shotgun (WGS) entry which is preliminary data.</text>
</comment>
<reference evidence="2 3" key="1">
    <citation type="submission" date="2024-01" db="EMBL/GenBank/DDBJ databases">
        <title>The genomes of 5 underutilized Papilionoideae crops provide insights into root nodulation and disease resistance.</title>
        <authorList>
            <person name="Yuan L."/>
        </authorList>
    </citation>
    <scope>NUCLEOTIDE SEQUENCE [LARGE SCALE GENOMIC DNA]</scope>
    <source>
        <strain evidence="2">LY-2023</strain>
        <tissue evidence="2">Leaf</tissue>
    </source>
</reference>
<protein>
    <submittedName>
        <fullName evidence="2">Uncharacterized protein</fullName>
    </submittedName>
</protein>
<evidence type="ECO:0000313" key="3">
    <source>
        <dbReference type="Proteomes" id="UP001359559"/>
    </source>
</evidence>
<dbReference type="Proteomes" id="UP001359559">
    <property type="component" value="Unassembled WGS sequence"/>
</dbReference>
<name>A0AAN9IJT9_CLITE</name>
<organism evidence="2 3">
    <name type="scientific">Clitoria ternatea</name>
    <name type="common">Butterfly pea</name>
    <dbReference type="NCBI Taxonomy" id="43366"/>
    <lineage>
        <taxon>Eukaryota</taxon>
        <taxon>Viridiplantae</taxon>
        <taxon>Streptophyta</taxon>
        <taxon>Embryophyta</taxon>
        <taxon>Tracheophyta</taxon>
        <taxon>Spermatophyta</taxon>
        <taxon>Magnoliopsida</taxon>
        <taxon>eudicotyledons</taxon>
        <taxon>Gunneridae</taxon>
        <taxon>Pentapetalae</taxon>
        <taxon>rosids</taxon>
        <taxon>fabids</taxon>
        <taxon>Fabales</taxon>
        <taxon>Fabaceae</taxon>
        <taxon>Papilionoideae</taxon>
        <taxon>50 kb inversion clade</taxon>
        <taxon>NPAAA clade</taxon>
        <taxon>indigoferoid/millettioid clade</taxon>
        <taxon>Phaseoleae</taxon>
        <taxon>Clitoria</taxon>
    </lineage>
</organism>
<proteinExistence type="predicted"/>
<gene>
    <name evidence="2" type="ORF">RJT34_25197</name>
</gene>
<dbReference type="AlphaFoldDB" id="A0AAN9IJT9"/>
<sequence>MLGLLEVRFCFLTDIQLRFMPTTASAISASGGSCLVIVSPFRPRSLLPKQLPFAITPFKTPKIITPHAVSYPALHVVVFYIHSILSVAINSMQPRNRTRELEN</sequence>